<dbReference type="HOGENOM" id="CLU_1558346_0_0_1"/>
<accession>F0W9F6</accession>
<evidence type="ECO:0000313" key="1">
    <source>
        <dbReference type="EMBL" id="CCA17770.1"/>
    </source>
</evidence>
<reference evidence="1" key="1">
    <citation type="journal article" date="2011" name="PLoS Biol.">
        <title>Gene gain and loss during evolution of obligate parasitism in the white rust pathogen of Arabidopsis thaliana.</title>
        <authorList>
            <person name="Kemen E."/>
            <person name="Gardiner A."/>
            <person name="Schultz-Larsen T."/>
            <person name="Kemen A.C."/>
            <person name="Balmuth A.L."/>
            <person name="Robert-Seilaniantz A."/>
            <person name="Bailey K."/>
            <person name="Holub E."/>
            <person name="Studholme D.J."/>
            <person name="Maclean D."/>
            <person name="Jones J.D."/>
        </authorList>
    </citation>
    <scope>NUCLEOTIDE SEQUENCE</scope>
</reference>
<gene>
    <name evidence="1" type="primary">AlNc14C40G3415</name>
    <name evidence="1" type="ORF">ALNC14_039130</name>
</gene>
<reference evidence="1" key="2">
    <citation type="submission" date="2011-02" db="EMBL/GenBank/DDBJ databases">
        <authorList>
            <person name="MacLean D."/>
        </authorList>
    </citation>
    <scope>NUCLEOTIDE SEQUENCE</scope>
</reference>
<sequence>MLSTLNAQAPPFYPVFNWGDNTATYDEIADPCFISDDDLFDSERFPLTEDDARELDEMDAVNEILAELDVMETHQELYHRLQEKVRELREHPESGMEVHGISQRQMFMNTAHLKKPKKHIHYSPKPFYSMKQPQSKQR</sequence>
<dbReference type="EMBL" id="FR824085">
    <property type="protein sequence ID" value="CCA17770.1"/>
    <property type="molecule type" value="Genomic_DNA"/>
</dbReference>
<name>F0W9F6_9STRA</name>
<proteinExistence type="predicted"/>
<organism evidence="1">
    <name type="scientific">Albugo laibachii Nc14</name>
    <dbReference type="NCBI Taxonomy" id="890382"/>
    <lineage>
        <taxon>Eukaryota</taxon>
        <taxon>Sar</taxon>
        <taxon>Stramenopiles</taxon>
        <taxon>Oomycota</taxon>
        <taxon>Peronosporomycetes</taxon>
        <taxon>Albuginales</taxon>
        <taxon>Albuginaceae</taxon>
        <taxon>Albugo</taxon>
    </lineage>
</organism>
<protein>
    <submittedName>
        <fullName evidence="1">Uncharacterized protein AlNc14C40G3415</fullName>
    </submittedName>
</protein>
<dbReference type="AlphaFoldDB" id="F0W9F6"/>